<evidence type="ECO:0000313" key="12">
    <source>
        <dbReference type="EMBL" id="NXX21812.1"/>
    </source>
</evidence>
<dbReference type="Gene3D" id="2.60.40.1930">
    <property type="match status" value="3"/>
</dbReference>
<dbReference type="PANTHER" id="PTHR11412:SF185">
    <property type="entry name" value="ALPHA-2-MACROGLOBULIN-LIKE PROTEIN 1"/>
    <property type="match status" value="1"/>
</dbReference>
<dbReference type="InterPro" id="IPR011625">
    <property type="entry name" value="A2M_N_BRD"/>
</dbReference>
<dbReference type="Pfam" id="PF17789">
    <property type="entry name" value="MG4"/>
    <property type="match status" value="1"/>
</dbReference>
<dbReference type="SMART" id="SM01360">
    <property type="entry name" value="A2M"/>
    <property type="match status" value="1"/>
</dbReference>
<dbReference type="Gene3D" id="6.20.50.160">
    <property type="match status" value="1"/>
</dbReference>
<dbReference type="Gene3D" id="2.60.40.690">
    <property type="entry name" value="Alpha-macroglobulin, receptor-binding domain"/>
    <property type="match status" value="1"/>
</dbReference>
<dbReference type="InterPro" id="IPR041813">
    <property type="entry name" value="A2M_TED"/>
</dbReference>
<keyword evidence="13" id="KW-1185">Reference proteome</keyword>
<dbReference type="InterPro" id="IPR013783">
    <property type="entry name" value="Ig-like_fold"/>
</dbReference>
<evidence type="ECO:0000256" key="3">
    <source>
        <dbReference type="ARBA" id="ARBA00022525"/>
    </source>
</evidence>
<evidence type="ECO:0000259" key="9">
    <source>
        <dbReference type="SMART" id="SM01359"/>
    </source>
</evidence>
<comment type="caution">
    <text evidence="12">The sequence shown here is derived from an EMBL/GenBank/DDBJ whole genome shotgun (WGS) entry which is preliminary data.</text>
</comment>
<dbReference type="Pfam" id="PF07678">
    <property type="entry name" value="TED_complement"/>
    <property type="match status" value="1"/>
</dbReference>
<evidence type="ECO:0000256" key="1">
    <source>
        <dbReference type="ARBA" id="ARBA00004613"/>
    </source>
</evidence>
<dbReference type="InterPro" id="IPR009048">
    <property type="entry name" value="A-macroglobulin_rcpt-bd"/>
</dbReference>
<dbReference type="FunFam" id="2.60.40.1930:FF:000001">
    <property type="entry name" value="CD109 isoform 3"/>
    <property type="match status" value="1"/>
</dbReference>
<evidence type="ECO:0000256" key="2">
    <source>
        <dbReference type="ARBA" id="ARBA00010952"/>
    </source>
</evidence>
<dbReference type="Pfam" id="PF07677">
    <property type="entry name" value="A2M_recep"/>
    <property type="match status" value="1"/>
</dbReference>
<evidence type="ECO:0000256" key="4">
    <source>
        <dbReference type="ARBA" id="ARBA00022690"/>
    </source>
</evidence>
<keyword evidence="3" id="KW-0964">Secreted</keyword>
<feature type="domain" description="Alpha-2-macroglobulin" evidence="10">
    <location>
        <begin position="700"/>
        <end position="790"/>
    </location>
</feature>
<evidence type="ECO:0000259" key="10">
    <source>
        <dbReference type="SMART" id="SM01360"/>
    </source>
</evidence>
<feature type="domain" description="Alpha-2-macroglobulin bait region" evidence="9">
    <location>
        <begin position="434"/>
        <end position="581"/>
    </location>
</feature>
<dbReference type="InterPro" id="IPR011626">
    <property type="entry name" value="Alpha-macroglobulin_TED"/>
</dbReference>
<keyword evidence="7" id="KW-1015">Disulfide bond</keyword>
<reference evidence="12 13" key="1">
    <citation type="submission" date="2020-02" db="EMBL/GenBank/DDBJ databases">
        <title>Bird 10,000 Genomes (B10K) Project - Family phase.</title>
        <authorList>
            <person name="Zhang G."/>
        </authorList>
    </citation>
    <scope>NUCLEOTIDE SEQUENCE [LARGE SCALE GENOMIC DNA]</scope>
    <source>
        <strain evidence="12">B10K-DU-001-40</strain>
        <tissue evidence="12">Muscle</tissue>
    </source>
</reference>
<dbReference type="SUPFAM" id="SSF48239">
    <property type="entry name" value="Terpenoid cyclases/Protein prenyltransferases"/>
    <property type="match status" value="1"/>
</dbReference>
<name>A0A7L4HAZ3_PODST</name>
<dbReference type="GO" id="GO:0005615">
    <property type="term" value="C:extracellular space"/>
    <property type="evidence" value="ECO:0007669"/>
    <property type="project" value="InterPro"/>
</dbReference>
<dbReference type="Pfam" id="PF01835">
    <property type="entry name" value="MG2"/>
    <property type="match status" value="1"/>
</dbReference>
<evidence type="ECO:0000259" key="11">
    <source>
        <dbReference type="SMART" id="SM01361"/>
    </source>
</evidence>
<dbReference type="OrthoDB" id="9998011at2759"/>
<dbReference type="Pfam" id="PF17791">
    <property type="entry name" value="MG3"/>
    <property type="match status" value="1"/>
</dbReference>
<dbReference type="Gene3D" id="2.60.40.10">
    <property type="entry name" value="Immunoglobulins"/>
    <property type="match status" value="2"/>
</dbReference>
<dbReference type="InterPro" id="IPR008930">
    <property type="entry name" value="Terpenoid_cyclase/PrenylTrfase"/>
</dbReference>
<organism evidence="12 13">
    <name type="scientific">Podargus strigoides</name>
    <name type="common">Tawny frogmouth</name>
    <name type="synonym">Caprimulgus strigoides</name>
    <dbReference type="NCBI Taxonomy" id="8905"/>
    <lineage>
        <taxon>Eukaryota</taxon>
        <taxon>Metazoa</taxon>
        <taxon>Chordata</taxon>
        <taxon>Craniata</taxon>
        <taxon>Vertebrata</taxon>
        <taxon>Euteleostomi</taxon>
        <taxon>Archelosauria</taxon>
        <taxon>Archosauria</taxon>
        <taxon>Dinosauria</taxon>
        <taxon>Saurischia</taxon>
        <taxon>Theropoda</taxon>
        <taxon>Coelurosauria</taxon>
        <taxon>Aves</taxon>
        <taxon>Neognathae</taxon>
        <taxon>Neoaves</taxon>
        <taxon>Strisores</taxon>
        <taxon>Caprimulgiformes</taxon>
        <taxon>Podargidae</taxon>
        <taxon>Podargus</taxon>
    </lineage>
</organism>
<dbReference type="InterPro" id="IPR001599">
    <property type="entry name" value="Macroglobln_a2"/>
</dbReference>
<dbReference type="Gene3D" id="1.50.10.20">
    <property type="match status" value="1"/>
</dbReference>
<dbReference type="GO" id="GO:0004867">
    <property type="term" value="F:serine-type endopeptidase inhibitor activity"/>
    <property type="evidence" value="ECO:0007669"/>
    <property type="project" value="UniProtKB-KW"/>
</dbReference>
<keyword evidence="5" id="KW-0732">Signal</keyword>
<comment type="similarity">
    <text evidence="2">Belongs to the protease inhibitor I39 (alpha-2-macroglobulin) family.</text>
</comment>
<feature type="non-terminal residue" evidence="12">
    <location>
        <position position="1415"/>
    </location>
</feature>
<dbReference type="Gene3D" id="2.60.40.1940">
    <property type="match status" value="1"/>
</dbReference>
<dbReference type="SMART" id="SM01419">
    <property type="entry name" value="Thiol-ester_cl"/>
    <property type="match status" value="1"/>
</dbReference>
<gene>
    <name evidence="12" type="primary">A2ml1_1</name>
    <name evidence="12" type="ORF">PODSTR_R02575</name>
</gene>
<keyword evidence="8" id="KW-0325">Glycoprotein</keyword>
<dbReference type="InterPro" id="IPR002890">
    <property type="entry name" value="MG2"/>
</dbReference>
<dbReference type="Pfam" id="PF00207">
    <property type="entry name" value="A2M"/>
    <property type="match status" value="1"/>
</dbReference>
<comment type="subcellular location">
    <subcellularLocation>
        <location evidence="1">Secreted</location>
    </subcellularLocation>
</comment>
<proteinExistence type="inferred from homology"/>
<keyword evidence="4" id="KW-0646">Protease inhibitor</keyword>
<evidence type="ECO:0000256" key="5">
    <source>
        <dbReference type="ARBA" id="ARBA00022729"/>
    </source>
</evidence>
<evidence type="ECO:0000313" key="13">
    <source>
        <dbReference type="Proteomes" id="UP000584326"/>
    </source>
</evidence>
<dbReference type="InterPro" id="IPR036595">
    <property type="entry name" value="A-macroglobulin_rcpt-bd_sf"/>
</dbReference>
<feature type="domain" description="Alpha-macroglobulin receptor-binding" evidence="11">
    <location>
        <begin position="1324"/>
        <end position="1406"/>
    </location>
</feature>
<feature type="non-terminal residue" evidence="12">
    <location>
        <position position="1"/>
    </location>
</feature>
<dbReference type="SMART" id="SM01361">
    <property type="entry name" value="A2M_recep"/>
    <property type="match status" value="1"/>
</dbReference>
<dbReference type="InterPro" id="IPR040839">
    <property type="entry name" value="MG4"/>
</dbReference>
<dbReference type="SUPFAM" id="SSF49410">
    <property type="entry name" value="Alpha-macroglobulin receptor domain"/>
    <property type="match status" value="1"/>
</dbReference>
<dbReference type="CDD" id="cd02897">
    <property type="entry name" value="A2M_2"/>
    <property type="match status" value="1"/>
</dbReference>
<sequence>NYAVAIPSQLSYPSSETVCLQLSRKHAEPIHAAVTLQSRAGNETLITQSISQLTFFHCTSFQVPPPAGNPDEVAFIWITVLGASSEHEKKQKVLIKHADRKTFIQTDKPVYKPGQTVKLRIVTLDQNFIASNETSLLALGNSCTPQDPKGNRIAQWLDVTPVGHIVDLSFSLAAEALVGEYTIKTAGRTHTFRVEEYVLPKFSVSIQMPEVVTILEENVSLRVCGMYTHGKPVQGSVKAVVCRKHIRYHRKSPKARRSVCRDYAGETNKDGCFATEVNIKFYHQKRGDSYDFNLEAVAFLKESGTGVEFNTTENCKVTFAISTLRFWGTSYYYQQGAPYYGTLELKSANGTPLKNKEVILTVSYGSRKQTKTYLTDDTGMASFTLETSAWDNSSRVLLQAKTQPEELSGQNVRVSYGTASLTVRAFYSSSHSSVRIQPAQATLPCGDVQQVTVHYRIRATELEDGAATVDFYHLVSTSLPLPVLLLFLLLPSGQYSGTFNVTLPIDLISPMATLFVYTAFPEGQVAADTFSLKVSKCFRNHVKLDFSDTVALPGSAVHLHLQAAPGSLCSIRAVDQSILLLRPEAELSRDSVSLANVEEMPFECLVADTDRADPWTTLTFPLKSAFCSSPFSPQNSGLTFLTNLKIKSPVECRTQTTSYYDYMYLDNSDLEMDAAVERAESEHIELGSEAQPIRTWFPETLIWTLVPINDSGAAELAVTVPDSITDWKAMTFCISESHGLGISETTSLRSFKPFFVEPTLPYSVFRGESFPLKVKVFSYLKQCMVLQLSLMDSRDFEFVHANVRFSVCLCPDSAKTFSWDVKATKLGKVNFTVSAEVMEQEDVCTGSTAVVPESGGKDTVVKHLLVKAEGLLEEKTHTSILCPKGTSASETMAFTVPENRVLGSERAHISFLGDILGTALDNIDGLLQMSSGCGEQNMVHFAPNVFITRYLEETGQLTPEIKQKALGYLESGYQRQLRYKHADGSYSAFGAGSEPGNTWLTALVLKTFSQAQDFIHIDEQNIKDAARALINSQTPSGCFKSVGKLFNNGLMGAVEEGLGLSSAIITALIHSGMPHSDPVVSKALKCIKDLVNADAGSSNLYSLALAANAFAVAGDTALRQKILKRLDKAAIKSDNQIFWSQQPREEEDSLYWYQAPSVDVELTSSILMAHLSKSSLSSDEVRKASQIVSWLTKQQNPYGGFASTQDTVVALEALALYATKTFSKDGPNLQASLSSEGFHQNIRVDNTNRLLLQSVELPAIPQDYTVHVQGQGCLFLQAVLRYHIPPPRSDVTFAVSVQTECTAPNATQLPVTIRARYTGNRVSTNMVLIQVELLSGYSPVAGSLQELKKMPLVKKVESEADRVILYLEELTRQPHTYTLLVQQDMHVKDRKPANIKVYDYYMPGELGCCAAETTQ</sequence>
<dbReference type="EMBL" id="VZTK01026998">
    <property type="protein sequence ID" value="NXX21812.1"/>
    <property type="molecule type" value="Genomic_DNA"/>
</dbReference>
<dbReference type="Gene3D" id="2.20.130.20">
    <property type="match status" value="1"/>
</dbReference>
<protein>
    <submittedName>
        <fullName evidence="12">A2ML1 protein</fullName>
    </submittedName>
</protein>
<evidence type="ECO:0000256" key="8">
    <source>
        <dbReference type="ARBA" id="ARBA00023180"/>
    </source>
</evidence>
<dbReference type="Pfam" id="PF07703">
    <property type="entry name" value="A2M_BRD"/>
    <property type="match status" value="1"/>
</dbReference>
<dbReference type="Gene3D" id="2.60.120.1540">
    <property type="match status" value="1"/>
</dbReference>
<keyword evidence="6" id="KW-0722">Serine protease inhibitor</keyword>
<dbReference type="Proteomes" id="UP000584326">
    <property type="component" value="Unassembled WGS sequence"/>
</dbReference>
<evidence type="ECO:0000256" key="7">
    <source>
        <dbReference type="ARBA" id="ARBA00023157"/>
    </source>
</evidence>
<dbReference type="InterPro" id="IPR014756">
    <property type="entry name" value="Ig_E-set"/>
</dbReference>
<dbReference type="FunFam" id="1.50.10.20:FF:000001">
    <property type="entry name" value="CD109 isoform 1"/>
    <property type="match status" value="1"/>
</dbReference>
<dbReference type="SUPFAM" id="SSF81296">
    <property type="entry name" value="E set domains"/>
    <property type="match status" value="1"/>
</dbReference>
<dbReference type="SMART" id="SM01359">
    <property type="entry name" value="A2M_N_2"/>
    <property type="match status" value="1"/>
</dbReference>
<accession>A0A7L4HAZ3</accession>
<dbReference type="InterPro" id="IPR041555">
    <property type="entry name" value="MG3"/>
</dbReference>
<dbReference type="InterPro" id="IPR050473">
    <property type="entry name" value="A2M/Complement_sys"/>
</dbReference>
<evidence type="ECO:0000256" key="6">
    <source>
        <dbReference type="ARBA" id="ARBA00022900"/>
    </source>
</evidence>
<dbReference type="InterPro" id="IPR047565">
    <property type="entry name" value="Alpha-macroglob_thiol-ester_cl"/>
</dbReference>
<dbReference type="PANTHER" id="PTHR11412">
    <property type="entry name" value="MACROGLOBULIN / COMPLEMENT"/>
    <property type="match status" value="1"/>
</dbReference>